<protein>
    <submittedName>
        <fullName evidence="4">NTP pyrophosphohydrolase</fullName>
    </submittedName>
</protein>
<dbReference type="GO" id="GO:0016787">
    <property type="term" value="F:hydrolase activity"/>
    <property type="evidence" value="ECO:0007669"/>
    <property type="project" value="UniProtKB-KW"/>
</dbReference>
<keyword evidence="2 4" id="KW-0378">Hydrolase</keyword>
<accession>A0A2W5AZC7</accession>
<dbReference type="PROSITE" id="PS00893">
    <property type="entry name" value="NUDIX_BOX"/>
    <property type="match status" value="1"/>
</dbReference>
<name>A0A2W5AZC7_9CORY</name>
<dbReference type="Gene3D" id="3.90.79.10">
    <property type="entry name" value="Nucleoside Triphosphate Pyrophosphohydrolase"/>
    <property type="match status" value="1"/>
</dbReference>
<evidence type="ECO:0000256" key="1">
    <source>
        <dbReference type="ARBA" id="ARBA00001946"/>
    </source>
</evidence>
<evidence type="ECO:0000313" key="4">
    <source>
        <dbReference type="EMBL" id="PZO98487.1"/>
    </source>
</evidence>
<dbReference type="PANTHER" id="PTHR43046:SF2">
    <property type="entry name" value="8-OXO-DGTP DIPHOSPHATASE-RELATED"/>
    <property type="match status" value="1"/>
</dbReference>
<dbReference type="PROSITE" id="PS51462">
    <property type="entry name" value="NUDIX"/>
    <property type="match status" value="1"/>
</dbReference>
<feature type="domain" description="Nudix hydrolase" evidence="3">
    <location>
        <begin position="25"/>
        <end position="154"/>
    </location>
</feature>
<organism evidence="4 5">
    <name type="scientific">Corynebacterium urealyticum</name>
    <dbReference type="NCBI Taxonomy" id="43771"/>
    <lineage>
        <taxon>Bacteria</taxon>
        <taxon>Bacillati</taxon>
        <taxon>Actinomycetota</taxon>
        <taxon>Actinomycetes</taxon>
        <taxon>Mycobacteriales</taxon>
        <taxon>Corynebacteriaceae</taxon>
        <taxon>Corynebacterium</taxon>
    </lineage>
</organism>
<comment type="caution">
    <text evidence="4">The sequence shown here is derived from an EMBL/GenBank/DDBJ whole genome shotgun (WGS) entry which is preliminary data.</text>
</comment>
<gene>
    <name evidence="4" type="ORF">DI609_10565</name>
</gene>
<evidence type="ECO:0000256" key="2">
    <source>
        <dbReference type="ARBA" id="ARBA00022801"/>
    </source>
</evidence>
<evidence type="ECO:0000259" key="3">
    <source>
        <dbReference type="PROSITE" id="PS51462"/>
    </source>
</evidence>
<evidence type="ECO:0000313" key="5">
    <source>
        <dbReference type="Proteomes" id="UP000249451"/>
    </source>
</evidence>
<dbReference type="InterPro" id="IPR015797">
    <property type="entry name" value="NUDIX_hydrolase-like_dom_sf"/>
</dbReference>
<dbReference type="PANTHER" id="PTHR43046">
    <property type="entry name" value="GDP-MANNOSE MANNOSYL HYDROLASE"/>
    <property type="match status" value="1"/>
</dbReference>
<dbReference type="InterPro" id="IPR000086">
    <property type="entry name" value="NUDIX_hydrolase_dom"/>
</dbReference>
<proteinExistence type="predicted"/>
<dbReference type="EMBL" id="QFNY01000284">
    <property type="protein sequence ID" value="PZO98487.1"/>
    <property type="molecule type" value="Genomic_DNA"/>
</dbReference>
<dbReference type="SUPFAM" id="SSF55811">
    <property type="entry name" value="Nudix"/>
    <property type="match status" value="1"/>
</dbReference>
<sequence>MCTRVNPELSGDGWATGPGGVPVWGKFGAAGLFLVAGNQVLLQHRAAWTNHGDTWGIPGGARDKPETAVDAALRETTEETGIAAADVEVLDSMVTAGPFDGGWTYTTVLARTVSGQCLATTANEESTELRWVAFSDVDALNLLGPFRSALPGVLARWEELNS</sequence>
<dbReference type="Pfam" id="PF00293">
    <property type="entry name" value="NUDIX"/>
    <property type="match status" value="1"/>
</dbReference>
<dbReference type="InterPro" id="IPR020084">
    <property type="entry name" value="NUDIX_hydrolase_CS"/>
</dbReference>
<reference evidence="4 5" key="1">
    <citation type="submission" date="2017-11" db="EMBL/GenBank/DDBJ databases">
        <title>Infants hospitalized years apart are colonized by the same room-sourced microbial strains.</title>
        <authorList>
            <person name="Brooks B."/>
            <person name="Olm M.R."/>
            <person name="Firek B.A."/>
            <person name="Baker R."/>
            <person name="Thomas B.C."/>
            <person name="Morowitz M.J."/>
            <person name="Banfield J.F."/>
        </authorList>
    </citation>
    <scope>NUCLEOTIDE SEQUENCE [LARGE SCALE GENOMIC DNA]</scope>
    <source>
        <strain evidence="4">S2_012_000_R3_87</strain>
    </source>
</reference>
<comment type="cofactor">
    <cofactor evidence="1">
        <name>Mg(2+)</name>
        <dbReference type="ChEBI" id="CHEBI:18420"/>
    </cofactor>
</comment>
<dbReference type="Proteomes" id="UP000249451">
    <property type="component" value="Unassembled WGS sequence"/>
</dbReference>
<dbReference type="AlphaFoldDB" id="A0A2W5AZC7"/>